<dbReference type="Proteomes" id="UP000515934">
    <property type="component" value="Chromosome"/>
</dbReference>
<gene>
    <name evidence="4" type="ORF">H9L06_05380</name>
</gene>
<name>A0A7G9S794_9MICO</name>
<dbReference type="Gene3D" id="3.40.50.2000">
    <property type="entry name" value="Glycogen Phosphorylase B"/>
    <property type="match status" value="2"/>
</dbReference>
<evidence type="ECO:0000256" key="2">
    <source>
        <dbReference type="ARBA" id="ARBA00022679"/>
    </source>
</evidence>
<dbReference type="PANTHER" id="PTHR45947">
    <property type="entry name" value="SULFOQUINOVOSYL TRANSFERASE SQD2"/>
    <property type="match status" value="1"/>
</dbReference>
<dbReference type="PANTHER" id="PTHR45947:SF3">
    <property type="entry name" value="SULFOQUINOVOSYL TRANSFERASE SQD2"/>
    <property type="match status" value="1"/>
</dbReference>
<dbReference type="GO" id="GO:0016757">
    <property type="term" value="F:glycosyltransferase activity"/>
    <property type="evidence" value="ECO:0007669"/>
    <property type="project" value="InterPro"/>
</dbReference>
<protein>
    <recommendedName>
        <fullName evidence="1">D-inositol 3-phosphate glycosyltransferase</fullName>
    </recommendedName>
</protein>
<evidence type="ECO:0000256" key="1">
    <source>
        <dbReference type="ARBA" id="ARBA00021292"/>
    </source>
</evidence>
<organism evidence="4 5">
    <name type="scientific">Leucobacter denitrificans</name>
    <dbReference type="NCBI Taxonomy" id="683042"/>
    <lineage>
        <taxon>Bacteria</taxon>
        <taxon>Bacillati</taxon>
        <taxon>Actinomycetota</taxon>
        <taxon>Actinomycetes</taxon>
        <taxon>Micrococcales</taxon>
        <taxon>Microbacteriaceae</taxon>
        <taxon>Leucobacter</taxon>
    </lineage>
</organism>
<sequence>MLERIVLQNADLTVVFNKTSAEDYRLRGYPVEQMRTWYNERVYFPGSSHDRRIQSPVLTALWVGRLENPKDPLLAIEVFDALERRNSDSPQQWRYLVIGDGTLRADLQQMIAARNLQHRVKLLGACSREEVGNHMRTADALLMTSHFEGSPRVMYEAMGSALPVIATAEADPDKAIKSEVNGRISKTRDPQDLAGLFEKIDSFDRDAIVNSVHRQSASFTVSRLWNLTNGEK</sequence>
<dbReference type="AlphaFoldDB" id="A0A7G9S794"/>
<dbReference type="Pfam" id="PF00534">
    <property type="entry name" value="Glycos_transf_1"/>
    <property type="match status" value="1"/>
</dbReference>
<accession>A0A7G9S794</accession>
<proteinExistence type="predicted"/>
<feature type="domain" description="Glycosyl transferase family 1" evidence="3">
    <location>
        <begin position="59"/>
        <end position="200"/>
    </location>
</feature>
<dbReference type="SUPFAM" id="SSF53756">
    <property type="entry name" value="UDP-Glycosyltransferase/glycogen phosphorylase"/>
    <property type="match status" value="1"/>
</dbReference>
<dbReference type="InterPro" id="IPR050194">
    <property type="entry name" value="Glycosyltransferase_grp1"/>
</dbReference>
<dbReference type="InterPro" id="IPR001296">
    <property type="entry name" value="Glyco_trans_1"/>
</dbReference>
<dbReference type="KEGG" id="ldn:H9L06_05380"/>
<evidence type="ECO:0000313" key="4">
    <source>
        <dbReference type="EMBL" id="QNN63719.1"/>
    </source>
</evidence>
<dbReference type="CDD" id="cd03801">
    <property type="entry name" value="GT4_PimA-like"/>
    <property type="match status" value="1"/>
</dbReference>
<dbReference type="EMBL" id="CP060716">
    <property type="protein sequence ID" value="QNN63719.1"/>
    <property type="molecule type" value="Genomic_DNA"/>
</dbReference>
<evidence type="ECO:0000313" key="5">
    <source>
        <dbReference type="Proteomes" id="UP000515934"/>
    </source>
</evidence>
<evidence type="ECO:0000259" key="3">
    <source>
        <dbReference type="Pfam" id="PF00534"/>
    </source>
</evidence>
<keyword evidence="2 4" id="KW-0808">Transferase</keyword>
<reference evidence="4 5" key="1">
    <citation type="submission" date="2020-08" db="EMBL/GenBank/DDBJ databases">
        <title>Genome sequence of Leucobacter denitrificans KACC 14055T.</title>
        <authorList>
            <person name="Hyun D.-W."/>
            <person name="Bae J.-W."/>
        </authorList>
    </citation>
    <scope>NUCLEOTIDE SEQUENCE [LARGE SCALE GENOMIC DNA]</scope>
    <source>
        <strain evidence="4 5">KACC 14055</strain>
    </source>
</reference>
<keyword evidence="5" id="KW-1185">Reference proteome</keyword>